<organism evidence="3 4">
    <name type="scientific">Halpernia humi</name>
    <dbReference type="NCBI Taxonomy" id="493375"/>
    <lineage>
        <taxon>Bacteria</taxon>
        <taxon>Pseudomonadati</taxon>
        <taxon>Bacteroidota</taxon>
        <taxon>Flavobacteriia</taxon>
        <taxon>Flavobacteriales</taxon>
        <taxon>Weeksellaceae</taxon>
        <taxon>Chryseobacterium group</taxon>
        <taxon>Halpernia</taxon>
    </lineage>
</organism>
<evidence type="ECO:0000259" key="2">
    <source>
        <dbReference type="PROSITE" id="PS50164"/>
    </source>
</evidence>
<protein>
    <submittedName>
        <fullName evidence="3">Putative endonuclease</fullName>
    </submittedName>
</protein>
<dbReference type="PROSITE" id="PS50164">
    <property type="entry name" value="GIY_YIG"/>
    <property type="match status" value="1"/>
</dbReference>
<dbReference type="InterPro" id="IPR050190">
    <property type="entry name" value="UPF0213_domain"/>
</dbReference>
<dbReference type="Pfam" id="PF01541">
    <property type="entry name" value="GIY-YIG"/>
    <property type="match status" value="1"/>
</dbReference>
<evidence type="ECO:0000313" key="4">
    <source>
        <dbReference type="Proteomes" id="UP000236738"/>
    </source>
</evidence>
<dbReference type="AlphaFoldDB" id="A0A1H5SD31"/>
<dbReference type="Proteomes" id="UP000236738">
    <property type="component" value="Unassembled WGS sequence"/>
</dbReference>
<proteinExistence type="inferred from homology"/>
<keyword evidence="3" id="KW-0378">Hydrolase</keyword>
<evidence type="ECO:0000256" key="1">
    <source>
        <dbReference type="ARBA" id="ARBA00007435"/>
    </source>
</evidence>
<dbReference type="CDD" id="cd10448">
    <property type="entry name" value="GIY-YIG_unchar_3"/>
    <property type="match status" value="1"/>
</dbReference>
<comment type="similarity">
    <text evidence="1">Belongs to the UPF0213 family.</text>
</comment>
<dbReference type="InterPro" id="IPR035901">
    <property type="entry name" value="GIY-YIG_endonuc_sf"/>
</dbReference>
<dbReference type="Gene3D" id="3.40.1440.10">
    <property type="entry name" value="GIY-YIG endonuclease"/>
    <property type="match status" value="1"/>
</dbReference>
<dbReference type="SUPFAM" id="SSF82771">
    <property type="entry name" value="GIY-YIG endonuclease"/>
    <property type="match status" value="1"/>
</dbReference>
<evidence type="ECO:0000313" key="3">
    <source>
        <dbReference type="EMBL" id="SEF48499.1"/>
    </source>
</evidence>
<feature type="domain" description="GIY-YIG" evidence="2">
    <location>
        <begin position="17"/>
        <end position="94"/>
    </location>
</feature>
<keyword evidence="4" id="KW-1185">Reference proteome</keyword>
<gene>
    <name evidence="3" type="ORF">SAMN05421847_0110</name>
</gene>
<dbReference type="EMBL" id="FNUS01000001">
    <property type="protein sequence ID" value="SEF48499.1"/>
    <property type="molecule type" value="Genomic_DNA"/>
</dbReference>
<keyword evidence="3" id="KW-0255">Endonuclease</keyword>
<dbReference type="PANTHER" id="PTHR34477">
    <property type="entry name" value="UPF0213 PROTEIN YHBQ"/>
    <property type="match status" value="1"/>
</dbReference>
<keyword evidence="3" id="KW-0540">Nuclease</keyword>
<dbReference type="GO" id="GO:0004519">
    <property type="term" value="F:endonuclease activity"/>
    <property type="evidence" value="ECO:0007669"/>
    <property type="project" value="UniProtKB-KW"/>
</dbReference>
<accession>A0A1H5SD31</accession>
<dbReference type="PANTHER" id="PTHR34477:SF5">
    <property type="entry name" value="BSL5627 PROTEIN"/>
    <property type="match status" value="1"/>
</dbReference>
<name>A0A1H5SD31_9FLAO</name>
<dbReference type="InterPro" id="IPR000305">
    <property type="entry name" value="GIY-YIG_endonuc"/>
</dbReference>
<reference evidence="4" key="1">
    <citation type="submission" date="2016-10" db="EMBL/GenBank/DDBJ databases">
        <authorList>
            <person name="Varghese N."/>
            <person name="Submissions S."/>
        </authorList>
    </citation>
    <scope>NUCLEOTIDE SEQUENCE [LARGE SCALE GENOMIC DNA]</scope>
    <source>
        <strain evidence="4">DSM 21580</strain>
    </source>
</reference>
<sequence>MNLTQSKIMNETTEGIYTFYVYILTNQRKTVLYTGVTNNLHIRLQQHSKNINEKSFTSRYNAHFLIHYEKFGWIQNAILREKEIKSFSRDKKLELIRKQNPNLDFLNHLFELK</sequence>